<evidence type="ECO:0000256" key="1">
    <source>
        <dbReference type="SAM" id="MobiDB-lite"/>
    </source>
</evidence>
<feature type="compositionally biased region" description="Polar residues" evidence="1">
    <location>
        <begin position="309"/>
        <end position="325"/>
    </location>
</feature>
<proteinExistence type="predicted"/>
<sequence length="345" mass="39464">MFSSFVSDVLTNTTTTIAWEHPTSPSKLKKYDVYLSGEKLFTEKPLQNRMLIDKLIPDRKNEQPFEYMFPLSEDGMLPNCGERRRKQISGGVIKMRIISWNEAKNFSRISFKLRPLENRFIVRNEEEISIESINIDLASVRTHQERLDSLNNEEKGTIQKLSQLDKYLVVFNRHLIELENSEDDVQIEWDNAYPKLENTFFVTIGIVFVLQSGLIVALREVIKKNYKKGKILLHGQKEKYASVKKLRRSTMTTSITGSSVEKSVMKAPETPSSMEKSKINSPKMTSSVEKSKMKTPESSLEKSKMNAIKTPSQLSAQSAGTSVNENESKNRTKHDDISEPYENLG</sequence>
<evidence type="ECO:0000313" key="3">
    <source>
        <dbReference type="EMBL" id="KAK6749717.1"/>
    </source>
</evidence>
<organism evidence="3 4">
    <name type="scientific">Necator americanus</name>
    <name type="common">Human hookworm</name>
    <dbReference type="NCBI Taxonomy" id="51031"/>
    <lineage>
        <taxon>Eukaryota</taxon>
        <taxon>Metazoa</taxon>
        <taxon>Ecdysozoa</taxon>
        <taxon>Nematoda</taxon>
        <taxon>Chromadorea</taxon>
        <taxon>Rhabditida</taxon>
        <taxon>Rhabditina</taxon>
        <taxon>Rhabditomorpha</taxon>
        <taxon>Strongyloidea</taxon>
        <taxon>Ancylostomatidae</taxon>
        <taxon>Bunostominae</taxon>
        <taxon>Necator</taxon>
    </lineage>
</organism>
<evidence type="ECO:0000256" key="2">
    <source>
        <dbReference type="SAM" id="Phobius"/>
    </source>
</evidence>
<keyword evidence="2" id="KW-0812">Transmembrane</keyword>
<feature type="region of interest" description="Disordered" evidence="1">
    <location>
        <begin position="247"/>
        <end position="345"/>
    </location>
</feature>
<keyword evidence="2" id="KW-1133">Transmembrane helix</keyword>
<feature type="compositionally biased region" description="Polar residues" evidence="1">
    <location>
        <begin position="270"/>
        <end position="288"/>
    </location>
</feature>
<evidence type="ECO:0000313" key="4">
    <source>
        <dbReference type="Proteomes" id="UP001303046"/>
    </source>
</evidence>
<keyword evidence="2" id="KW-0472">Membrane</keyword>
<keyword evidence="4" id="KW-1185">Reference proteome</keyword>
<evidence type="ECO:0008006" key="5">
    <source>
        <dbReference type="Google" id="ProtNLM"/>
    </source>
</evidence>
<accession>A0ABR1DGW2</accession>
<reference evidence="3 4" key="1">
    <citation type="submission" date="2023-08" db="EMBL/GenBank/DDBJ databases">
        <title>A Necator americanus chromosomal reference genome.</title>
        <authorList>
            <person name="Ilik V."/>
            <person name="Petrzelkova K.J."/>
            <person name="Pardy F."/>
            <person name="Fuh T."/>
            <person name="Niatou-Singa F.S."/>
            <person name="Gouil Q."/>
            <person name="Baker L."/>
            <person name="Ritchie M.E."/>
            <person name="Jex A.R."/>
            <person name="Gazzola D."/>
            <person name="Li H."/>
            <person name="Toshio Fujiwara R."/>
            <person name="Zhan B."/>
            <person name="Aroian R.V."/>
            <person name="Pafco B."/>
            <person name="Schwarz E.M."/>
        </authorList>
    </citation>
    <scope>NUCLEOTIDE SEQUENCE [LARGE SCALE GENOMIC DNA]</scope>
    <source>
        <strain evidence="3 4">Aroian</strain>
        <tissue evidence="3">Whole animal</tissue>
    </source>
</reference>
<protein>
    <recommendedName>
        <fullName evidence="5">GOLD domain-containing protein</fullName>
    </recommendedName>
</protein>
<feature type="compositionally biased region" description="Basic and acidic residues" evidence="1">
    <location>
        <begin position="289"/>
        <end position="304"/>
    </location>
</feature>
<dbReference type="Proteomes" id="UP001303046">
    <property type="component" value="Unassembled WGS sequence"/>
</dbReference>
<feature type="compositionally biased region" description="Polar residues" evidence="1">
    <location>
        <begin position="249"/>
        <end position="261"/>
    </location>
</feature>
<feature type="compositionally biased region" description="Basic and acidic residues" evidence="1">
    <location>
        <begin position="326"/>
        <end position="337"/>
    </location>
</feature>
<feature type="transmembrane region" description="Helical" evidence="2">
    <location>
        <begin position="200"/>
        <end position="218"/>
    </location>
</feature>
<name>A0ABR1DGW2_NECAM</name>
<dbReference type="EMBL" id="JAVFWL010000004">
    <property type="protein sequence ID" value="KAK6749717.1"/>
    <property type="molecule type" value="Genomic_DNA"/>
</dbReference>
<comment type="caution">
    <text evidence="3">The sequence shown here is derived from an EMBL/GenBank/DDBJ whole genome shotgun (WGS) entry which is preliminary data.</text>
</comment>
<gene>
    <name evidence="3" type="primary">Necator_chrIV.g15287</name>
    <name evidence="3" type="ORF">RB195_001992</name>
</gene>